<evidence type="ECO:0008006" key="3">
    <source>
        <dbReference type="Google" id="ProtNLM"/>
    </source>
</evidence>
<dbReference type="EMBL" id="PFBG01000025">
    <property type="protein sequence ID" value="PIR85806.1"/>
    <property type="molecule type" value="Genomic_DNA"/>
</dbReference>
<dbReference type="InterPro" id="IPR027417">
    <property type="entry name" value="P-loop_NTPase"/>
</dbReference>
<comment type="caution">
    <text evidence="1">The sequence shown here is derived from an EMBL/GenBank/DDBJ whole genome shotgun (WGS) entry which is preliminary data.</text>
</comment>
<name>A0A2H0UJD3_9BACT</name>
<evidence type="ECO:0000313" key="1">
    <source>
        <dbReference type="EMBL" id="PIR85806.1"/>
    </source>
</evidence>
<gene>
    <name evidence="1" type="ORF">COU14_02280</name>
</gene>
<evidence type="ECO:0000313" key="2">
    <source>
        <dbReference type="Proteomes" id="UP000229612"/>
    </source>
</evidence>
<sequence>MIAHAQLLIADSLENASLPEELKSETTDTRHLFTDNLSIDEARWLVKESAKKALGAGLHQFVIVAKGLTNEAQNALLKLFEEPPENTVFYLIVPHESILIPTLRSRLIVTGNTSTESKSAVEFLELSVKERIDTVAKLAKDDPQTLGQIVRELGEKHLAELSPDAKRSLLLCEKYVYNRGASRKMLLEELALSLNT</sequence>
<dbReference type="AlphaFoldDB" id="A0A2H0UJD3"/>
<protein>
    <recommendedName>
        <fullName evidence="3">DNA polymerase III subunit delta</fullName>
    </recommendedName>
</protein>
<organism evidence="1 2">
    <name type="scientific">Candidatus Kaiserbacteria bacterium CG10_big_fil_rev_8_21_14_0_10_44_10</name>
    <dbReference type="NCBI Taxonomy" id="1974606"/>
    <lineage>
        <taxon>Bacteria</taxon>
        <taxon>Candidatus Kaiseribacteriota</taxon>
    </lineage>
</organism>
<dbReference type="SUPFAM" id="SSF52540">
    <property type="entry name" value="P-loop containing nucleoside triphosphate hydrolases"/>
    <property type="match status" value="1"/>
</dbReference>
<proteinExistence type="predicted"/>
<accession>A0A2H0UJD3</accession>
<dbReference type="Gene3D" id="3.40.50.300">
    <property type="entry name" value="P-loop containing nucleotide triphosphate hydrolases"/>
    <property type="match status" value="1"/>
</dbReference>
<dbReference type="Pfam" id="PF13177">
    <property type="entry name" value="DNA_pol3_delta2"/>
    <property type="match status" value="1"/>
</dbReference>
<dbReference type="Proteomes" id="UP000229612">
    <property type="component" value="Unassembled WGS sequence"/>
</dbReference>
<reference evidence="2" key="1">
    <citation type="submission" date="2017-09" db="EMBL/GenBank/DDBJ databases">
        <title>Depth-based differentiation of microbial function through sediment-hosted aquifers and enrichment of novel symbionts in the deep terrestrial subsurface.</title>
        <authorList>
            <person name="Probst A.J."/>
            <person name="Ladd B."/>
            <person name="Jarett J.K."/>
            <person name="Geller-Mcgrath D.E."/>
            <person name="Sieber C.M.K."/>
            <person name="Emerson J.B."/>
            <person name="Anantharaman K."/>
            <person name="Thomas B.C."/>
            <person name="Malmstrom R."/>
            <person name="Stieglmeier M."/>
            <person name="Klingl A."/>
            <person name="Woyke T."/>
            <person name="Ryan C.M."/>
            <person name="Banfield J.F."/>
        </authorList>
    </citation>
    <scope>NUCLEOTIDE SEQUENCE [LARGE SCALE GENOMIC DNA]</scope>
</reference>